<name>A0A1I7VVH3_LOALO</name>
<dbReference type="InterPro" id="IPR008042">
    <property type="entry name" value="Retrotrans_Pao"/>
</dbReference>
<accession>A0A1I7VVH3</accession>
<dbReference type="Proteomes" id="UP000095285">
    <property type="component" value="Unassembled WGS sequence"/>
</dbReference>
<dbReference type="AlphaFoldDB" id="A0A1I7VVH3"/>
<evidence type="ECO:0000313" key="2">
    <source>
        <dbReference type="WBParaSite" id="EN70_6670"/>
    </source>
</evidence>
<evidence type="ECO:0000313" key="1">
    <source>
        <dbReference type="Proteomes" id="UP000095285"/>
    </source>
</evidence>
<keyword evidence="1" id="KW-1185">Reference proteome</keyword>
<protein>
    <submittedName>
        <fullName evidence="2">RT_RNaseH_2 domain-containing protein</fullName>
    </submittedName>
</protein>
<organism evidence="1 2">
    <name type="scientific">Loa loa</name>
    <name type="common">Eye worm</name>
    <name type="synonym">Filaria loa</name>
    <dbReference type="NCBI Taxonomy" id="7209"/>
    <lineage>
        <taxon>Eukaryota</taxon>
        <taxon>Metazoa</taxon>
        <taxon>Ecdysozoa</taxon>
        <taxon>Nematoda</taxon>
        <taxon>Chromadorea</taxon>
        <taxon>Rhabditida</taxon>
        <taxon>Spirurina</taxon>
        <taxon>Spiruromorpha</taxon>
        <taxon>Filarioidea</taxon>
        <taxon>Onchocercidae</taxon>
        <taxon>Loa</taxon>
    </lineage>
</organism>
<dbReference type="WBParaSite" id="EN70_6670">
    <property type="protein sequence ID" value="EN70_6670"/>
    <property type="gene ID" value="EN70_6670"/>
</dbReference>
<reference evidence="1" key="1">
    <citation type="submission" date="2012-04" db="EMBL/GenBank/DDBJ databases">
        <title>The Genome Sequence of Loa loa.</title>
        <authorList>
            <consortium name="The Broad Institute Genome Sequencing Platform"/>
            <consortium name="Broad Institute Genome Sequencing Center for Infectious Disease"/>
            <person name="Nutman T.B."/>
            <person name="Fink D.L."/>
            <person name="Russ C."/>
            <person name="Young S."/>
            <person name="Zeng Q."/>
            <person name="Gargeya S."/>
            <person name="Alvarado L."/>
            <person name="Berlin A."/>
            <person name="Chapman S.B."/>
            <person name="Chen Z."/>
            <person name="Freedman E."/>
            <person name="Gellesch M."/>
            <person name="Goldberg J."/>
            <person name="Griggs A."/>
            <person name="Gujja S."/>
            <person name="Heilman E.R."/>
            <person name="Heiman D."/>
            <person name="Howarth C."/>
            <person name="Mehta T."/>
            <person name="Neiman D."/>
            <person name="Pearson M."/>
            <person name="Roberts A."/>
            <person name="Saif S."/>
            <person name="Shea T."/>
            <person name="Shenoy N."/>
            <person name="Sisk P."/>
            <person name="Stolte C."/>
            <person name="Sykes S."/>
            <person name="White J."/>
            <person name="Yandava C."/>
            <person name="Haas B."/>
            <person name="Henn M.R."/>
            <person name="Nusbaum C."/>
            <person name="Birren B."/>
        </authorList>
    </citation>
    <scope>NUCLEOTIDE SEQUENCE [LARGE SCALE GENOMIC DNA]</scope>
</reference>
<sequence length="88" mass="9693">MELPRLAVKLIEQVQIHVFTDASAVVCSATIYVLNYGLQGEPSLIFAKPLDKGITIVELLAILIEIRAAQFIIKQLDIKNISNLVVGF</sequence>
<proteinExistence type="predicted"/>
<reference evidence="2" key="2">
    <citation type="submission" date="2016-11" db="UniProtKB">
        <authorList>
            <consortium name="WormBaseParasite"/>
        </authorList>
    </citation>
    <scope>IDENTIFICATION</scope>
</reference>
<dbReference type="Pfam" id="PF05380">
    <property type="entry name" value="Peptidase_A17"/>
    <property type="match status" value="1"/>
</dbReference>